<evidence type="ECO:0000313" key="3">
    <source>
        <dbReference type="Proteomes" id="UP000077667"/>
    </source>
</evidence>
<dbReference type="AlphaFoldDB" id="A0A1A9I770"/>
<accession>A0A1A9I770</accession>
<dbReference type="STRING" id="1176587.A8C56_17565"/>
<dbReference type="OrthoDB" id="667243at2"/>
<sequence length="133" mass="14995">MQVKIDTKEKFHVITPIETALTATMTDDMEAALLPFLQNDVKNVVLDLQQVQGVDTAAAAKLLQIQQKFYENNASFVSCNIQKNVNAFLADSELDDLLNIAPTESEAWDIVQMEEIERDLLDTEDIEFSETDE</sequence>
<keyword evidence="3" id="KW-1185">Reference proteome</keyword>
<dbReference type="InterPro" id="IPR002645">
    <property type="entry name" value="STAS_dom"/>
</dbReference>
<dbReference type="RefSeq" id="WP_067758951.1">
    <property type="nucleotide sequence ID" value="NZ_CP015772.1"/>
</dbReference>
<reference evidence="2 3" key="1">
    <citation type="submission" date="2016-05" db="EMBL/GenBank/DDBJ databases">
        <title>Niabella ginsenosidivorans BS26 whole genome sequencing.</title>
        <authorList>
            <person name="Im W.T."/>
            <person name="Siddiqi M.Z."/>
        </authorList>
    </citation>
    <scope>NUCLEOTIDE SEQUENCE [LARGE SCALE GENOMIC DNA]</scope>
    <source>
        <strain evidence="2 3">BS26</strain>
    </source>
</reference>
<name>A0A1A9I770_9BACT</name>
<evidence type="ECO:0000259" key="1">
    <source>
        <dbReference type="PROSITE" id="PS50801"/>
    </source>
</evidence>
<protein>
    <submittedName>
        <fullName evidence="2">Anti-anti-sigma factor</fullName>
    </submittedName>
</protein>
<dbReference type="SUPFAM" id="SSF52091">
    <property type="entry name" value="SpoIIaa-like"/>
    <property type="match status" value="1"/>
</dbReference>
<evidence type="ECO:0000313" key="2">
    <source>
        <dbReference type="EMBL" id="ANH82541.1"/>
    </source>
</evidence>
<dbReference type="EMBL" id="CP015772">
    <property type="protein sequence ID" value="ANH82541.1"/>
    <property type="molecule type" value="Genomic_DNA"/>
</dbReference>
<dbReference type="Proteomes" id="UP000077667">
    <property type="component" value="Chromosome"/>
</dbReference>
<dbReference type="KEGG" id="nia:A8C56_17565"/>
<feature type="domain" description="STAS" evidence="1">
    <location>
        <begin position="1"/>
        <end position="114"/>
    </location>
</feature>
<gene>
    <name evidence="2" type="ORF">A8C56_17565</name>
</gene>
<organism evidence="2 3">
    <name type="scientific">Niabella ginsenosidivorans</name>
    <dbReference type="NCBI Taxonomy" id="1176587"/>
    <lineage>
        <taxon>Bacteria</taxon>
        <taxon>Pseudomonadati</taxon>
        <taxon>Bacteroidota</taxon>
        <taxon>Chitinophagia</taxon>
        <taxon>Chitinophagales</taxon>
        <taxon>Chitinophagaceae</taxon>
        <taxon>Niabella</taxon>
    </lineage>
</organism>
<dbReference type="Pfam" id="PF01740">
    <property type="entry name" value="STAS"/>
    <property type="match status" value="1"/>
</dbReference>
<proteinExistence type="predicted"/>
<dbReference type="Gene3D" id="3.30.750.24">
    <property type="entry name" value="STAS domain"/>
    <property type="match status" value="1"/>
</dbReference>
<dbReference type="CDD" id="cd07043">
    <property type="entry name" value="STAS_anti-anti-sigma_factors"/>
    <property type="match status" value="1"/>
</dbReference>
<dbReference type="InterPro" id="IPR036513">
    <property type="entry name" value="STAS_dom_sf"/>
</dbReference>
<dbReference type="PROSITE" id="PS50801">
    <property type="entry name" value="STAS"/>
    <property type="match status" value="1"/>
</dbReference>